<dbReference type="EMBL" id="NOXF01000001">
    <property type="protein sequence ID" value="PEQ25667.1"/>
    <property type="molecule type" value="Genomic_DNA"/>
</dbReference>
<evidence type="ECO:0000313" key="5">
    <source>
        <dbReference type="Proteomes" id="UP000220611"/>
    </source>
</evidence>
<dbReference type="EMBL" id="ABCB02000020">
    <property type="protein sequence ID" value="EDO60439.1"/>
    <property type="molecule type" value="Genomic_DNA"/>
</dbReference>
<keyword evidence="2" id="KW-0378">Hydrolase</keyword>
<dbReference type="PANTHER" id="PTHR43135:SF3">
    <property type="entry name" value="ALPHA-D-RIBOSE 1-METHYLPHOSPHONATE 5-TRIPHOSPHATE DIPHOSPHATASE"/>
    <property type="match status" value="1"/>
</dbReference>
<dbReference type="SUPFAM" id="SSF51338">
    <property type="entry name" value="Composite domain of metallo-dependent hydrolases"/>
    <property type="match status" value="1"/>
</dbReference>
<dbReference type="HOGENOM" id="CLU_046987_0_0_9"/>
<reference evidence="2 4" key="2">
    <citation type="submission" date="2007-08" db="EMBL/GenBank/DDBJ databases">
        <authorList>
            <person name="Fulton L."/>
            <person name="Clifton S."/>
            <person name="Fulton B."/>
            <person name="Xu J."/>
            <person name="Minx P."/>
            <person name="Pepin K.H."/>
            <person name="Johnson M."/>
            <person name="Thiruvilangam P."/>
            <person name="Bhonagiri V."/>
            <person name="Nash W.E."/>
            <person name="Wang C."/>
            <person name="Mardis E.R."/>
            <person name="Wilson R.K."/>
        </authorList>
    </citation>
    <scope>NUCLEOTIDE SEQUENCE [LARGE SCALE GENOMIC DNA]</scope>
    <source>
        <strain evidence="2 4">DSM 753</strain>
    </source>
</reference>
<dbReference type="OrthoDB" id="9802793at2"/>
<dbReference type="Pfam" id="PF01979">
    <property type="entry name" value="Amidohydro_1"/>
    <property type="match status" value="1"/>
</dbReference>
<evidence type="ECO:0000259" key="1">
    <source>
        <dbReference type="Pfam" id="PF01979"/>
    </source>
</evidence>
<reference evidence="2 4" key="1">
    <citation type="submission" date="2007-08" db="EMBL/GenBank/DDBJ databases">
        <title>Draft genome sequence of Clostridium leptum (DSM 753).</title>
        <authorList>
            <person name="Sudarsanam P."/>
            <person name="Ley R."/>
            <person name="Guruge J."/>
            <person name="Turnbaugh P.J."/>
            <person name="Mahowald M."/>
            <person name="Liep D."/>
            <person name="Gordon J."/>
        </authorList>
    </citation>
    <scope>NUCLEOTIDE SEQUENCE [LARGE SCALE GENOMIC DNA]</scope>
    <source>
        <strain evidence="2 4">DSM 753</strain>
    </source>
</reference>
<evidence type="ECO:0000313" key="2">
    <source>
        <dbReference type="EMBL" id="EDO60439.1"/>
    </source>
</evidence>
<dbReference type="PANTHER" id="PTHR43135">
    <property type="entry name" value="ALPHA-D-RIBOSE 1-METHYLPHOSPHONATE 5-TRIPHOSPHATE DIPHOSPHATASE"/>
    <property type="match status" value="1"/>
</dbReference>
<dbReference type="GO" id="GO:0016810">
    <property type="term" value="F:hydrolase activity, acting on carbon-nitrogen (but not peptide) bonds"/>
    <property type="evidence" value="ECO:0007669"/>
    <property type="project" value="InterPro"/>
</dbReference>
<organism evidence="2 4">
    <name type="scientific">[Clostridium] leptum DSM 753</name>
    <dbReference type="NCBI Taxonomy" id="428125"/>
    <lineage>
        <taxon>Bacteria</taxon>
        <taxon>Bacillati</taxon>
        <taxon>Bacillota</taxon>
        <taxon>Clostridia</taxon>
        <taxon>Eubacteriales</taxon>
        <taxon>Oscillospiraceae</taxon>
        <taxon>Oscillospiraceae incertae sedis</taxon>
    </lineage>
</organism>
<feature type="domain" description="Amidohydrolase-related" evidence="1">
    <location>
        <begin position="52"/>
        <end position="385"/>
    </location>
</feature>
<dbReference type="CDD" id="cd01309">
    <property type="entry name" value="Met_dep_hydrolase_C"/>
    <property type="match status" value="1"/>
</dbReference>
<dbReference type="InterPro" id="IPR011059">
    <property type="entry name" value="Metal-dep_hydrolase_composite"/>
</dbReference>
<dbReference type="Proteomes" id="UP000003490">
    <property type="component" value="Unassembled WGS sequence"/>
</dbReference>
<evidence type="ECO:0000313" key="4">
    <source>
        <dbReference type="Proteomes" id="UP000003490"/>
    </source>
</evidence>
<proteinExistence type="predicted"/>
<gene>
    <name evidence="3" type="ORF">CH238_01345</name>
    <name evidence="2" type="ORF">CLOLEP_03267</name>
</gene>
<dbReference type="Proteomes" id="UP000220611">
    <property type="component" value="Unassembled WGS sequence"/>
</dbReference>
<comment type="caution">
    <text evidence="2">The sequence shown here is derived from an EMBL/GenBank/DDBJ whole genome shotgun (WGS) entry which is preliminary data.</text>
</comment>
<dbReference type="eggNOG" id="COG1228">
    <property type="taxonomic scope" value="Bacteria"/>
</dbReference>
<evidence type="ECO:0000313" key="3">
    <source>
        <dbReference type="EMBL" id="PEQ25667.1"/>
    </source>
</evidence>
<accession>A7VXE2</accession>
<dbReference type="InterPro" id="IPR051781">
    <property type="entry name" value="Metallo-dep_Hydrolase"/>
</dbReference>
<dbReference type="InterPro" id="IPR032466">
    <property type="entry name" value="Metal_Hydrolase"/>
</dbReference>
<sequence>MYFINGKIHTMEGSNYESGYLHIVNGKIAEIGEMSDFTLDDEKIVDLKDQDVYPGFIDAHTHLGMFEDAITFEGDDGNEETEPLTPQLRALDAVNPMDRCFTEALEGGITTVVTGPGSANPVAGQMLAMKTYGRRIDDMVLKEPMAIKFALGENPKSVYHSKNQSPTTRMATAAVIREQLSKAKRYLEDQIKADQSPEGDYDPPEYDAGCEALAPLLERKIQAHFHAHRADDIFTAIRIAKEFNLDYVLVHGTEGHLITRELLQDRVQVLSGPFLGDRCKPELKNMTPRSPGILARAGIPTAIITDHPETPIQYLPLCAALAVREGMDREQALEAITITPARICGLDKRVGSIKEGKDADFVVYQGDPLDLMNKPEMVICGGKIVYERK</sequence>
<dbReference type="SUPFAM" id="SSF51556">
    <property type="entry name" value="Metallo-dependent hydrolases"/>
    <property type="match status" value="1"/>
</dbReference>
<dbReference type="InterPro" id="IPR006680">
    <property type="entry name" value="Amidohydro-rel"/>
</dbReference>
<reference evidence="3 5" key="3">
    <citation type="submission" date="2017-07" db="EMBL/GenBank/DDBJ databases">
        <title>Prevalence of linear plasmids in Cutibacterium (Propionibacterium) acnes isolates obtained from prostatic tissue.</title>
        <authorList>
            <person name="Davidsson S."/>
            <person name="Carlsson J."/>
            <person name="Molling P."/>
            <person name="Andren O."/>
            <person name="Andersson S.-O."/>
            <person name="Brzuszkiewicz E."/>
            <person name="Poehlein A."/>
            <person name="Al-Zeer M."/>
            <person name="Brinkmann V."/>
            <person name="Scavenius C."/>
            <person name="Nazipi S."/>
            <person name="Soderquist B."/>
            <person name="Bruggemann H."/>
        </authorList>
    </citation>
    <scope>NUCLEOTIDE SEQUENCE [LARGE SCALE GENOMIC DNA]</scope>
    <source>
        <strain evidence="3 5">DSM 753</strain>
    </source>
</reference>
<name>A7VXE2_9FIRM</name>
<protein>
    <submittedName>
        <fullName evidence="2 3">Amidohydrolase</fullName>
    </submittedName>
</protein>
<keyword evidence="5" id="KW-1185">Reference proteome</keyword>
<dbReference type="AlphaFoldDB" id="A7VXE2"/>
<dbReference type="Gene3D" id="3.20.20.140">
    <property type="entry name" value="Metal-dependent hydrolases"/>
    <property type="match status" value="1"/>
</dbReference>